<feature type="compositionally biased region" description="Basic and acidic residues" evidence="1">
    <location>
        <begin position="671"/>
        <end position="687"/>
    </location>
</feature>
<keyword evidence="3" id="KW-1185">Reference proteome</keyword>
<sequence>MGSRAGSKWRRGSKQAADVDASVARSEVPFFHDDGVDVAAEMQAAVALASGQKKAGRRTVPIARKASPGKREMRMRVGEVGVMAEQHGDDAAPAQATTMPNVTSYVTSELRKMGISTRTDTGFDFVFKEVETQLELDPEEVAAILAELDSQEATSSKNTSAQPSKHSSAITLEHVSSLPSPEQVCSPYNTAVAQELPSTESVREDEEPPFADKVSDEKRTSMGDTDQRPADRAPASKTLSMDSKHLSTDSKLAADRQGSSDARMSGSRQDSASGAPSVVMVQSSRSTFTADYEEEDSVQVLDFNTMSEDFEATMKEAYAKAEWEKFQKTLKASSDKQIDDEQAVSSKKLPAKMMGAVIPGIKIFGKNKSNEPESQQPGSSEDTKQSTPAGRKTPANERGSERSTVNSPLSPANLPATSSGPKNRAFSRKLSKVGSRGGGDSDKDDVFGAMNEPRSLTGKLSRKASIGLGGNDADVPKSSVFGRRSARVSEAAADARGGDSGASRGALAKKSSGDGKATAAASGGLHATADAMQAGNGTGGVPVSAQASPVGRKRVLSKKFGESLMRFGSSGDGEKSSGMLGGIVASKRLSEPNASSSRRPGSGGTSTSSRDDIVNCLEREGSSGGKKGVRPPGLARGMVRQASMTLGLQDKADHVVPVSEVASASGLLEHSSKSWERRMRKSAEKKKSGGILDELQNSSESMWSLTHSKRSSATNGSLQKVDVDTLLSDKRGLEYLPYGEMKDENPLKPFALLHNAIRFEFSQCLNMIYGGAKATRKGGVALAPQLDWDAMQRAYFQWWSTFVLVLSEVFDISNDVLFPWVDANCSGSSDGRTTLTPERKAAQLKLLHFAKEIEADRMTYSCARGIIYAIKMYQRLEKQVTSLLGGFLEYALEVEAEMLKLGAQGGVPGQTAALARSNSASTIDREIRDHLLSHEQHPVVLCTMLRWMETPQFQAAHDRWVSNNIQAKLRLSFKLWRRTADKEHWSIPASFPPP</sequence>
<comment type="caution">
    <text evidence="2">The sequence shown here is derived from an EMBL/GenBank/DDBJ whole genome shotgun (WGS) entry which is preliminary data.</text>
</comment>
<dbReference type="Proteomes" id="UP000324585">
    <property type="component" value="Unassembled WGS sequence"/>
</dbReference>
<feature type="compositionally biased region" description="Polar residues" evidence="1">
    <location>
        <begin position="372"/>
        <end position="388"/>
    </location>
</feature>
<feature type="region of interest" description="Disordered" evidence="1">
    <location>
        <begin position="195"/>
        <end position="279"/>
    </location>
</feature>
<accession>A0A5J4YJG9</accession>
<evidence type="ECO:0000313" key="2">
    <source>
        <dbReference type="EMBL" id="KAA8491591.1"/>
    </source>
</evidence>
<feature type="compositionally biased region" description="Low complexity" evidence="1">
    <location>
        <begin position="491"/>
        <end position="506"/>
    </location>
</feature>
<feature type="compositionally biased region" description="Basic and acidic residues" evidence="1">
    <location>
        <begin position="213"/>
        <end position="231"/>
    </location>
</feature>
<feature type="region of interest" description="Disordered" evidence="1">
    <location>
        <begin position="1"/>
        <end position="24"/>
    </location>
</feature>
<protein>
    <submittedName>
        <fullName evidence="2">Uncharacterized protein</fullName>
    </submittedName>
</protein>
<reference evidence="3" key="1">
    <citation type="journal article" date="2019" name="Nat. Commun.">
        <title>Expansion of phycobilisome linker gene families in mesophilic red algae.</title>
        <authorList>
            <person name="Lee J."/>
            <person name="Kim D."/>
            <person name="Bhattacharya D."/>
            <person name="Yoon H.S."/>
        </authorList>
    </citation>
    <scope>NUCLEOTIDE SEQUENCE [LARGE SCALE GENOMIC DNA]</scope>
    <source>
        <strain evidence="3">CCMP 1328</strain>
    </source>
</reference>
<feature type="region of interest" description="Disordered" evidence="1">
    <location>
        <begin position="671"/>
        <end position="693"/>
    </location>
</feature>
<feature type="compositionally biased region" description="Low complexity" evidence="1">
    <location>
        <begin position="595"/>
        <end position="608"/>
    </location>
</feature>
<proteinExistence type="predicted"/>
<name>A0A5J4YJG9_PORPP</name>
<feature type="region of interest" description="Disordered" evidence="1">
    <location>
        <begin position="364"/>
        <end position="522"/>
    </location>
</feature>
<dbReference type="AlphaFoldDB" id="A0A5J4YJG9"/>
<feature type="region of interest" description="Disordered" evidence="1">
    <location>
        <begin position="588"/>
        <end position="611"/>
    </location>
</feature>
<gene>
    <name evidence="2" type="ORF">FVE85_9638</name>
</gene>
<dbReference type="EMBL" id="VRMN01000012">
    <property type="protein sequence ID" value="KAA8491591.1"/>
    <property type="molecule type" value="Genomic_DNA"/>
</dbReference>
<evidence type="ECO:0000256" key="1">
    <source>
        <dbReference type="SAM" id="MobiDB-lite"/>
    </source>
</evidence>
<feature type="compositionally biased region" description="Basic and acidic residues" evidence="1">
    <location>
        <begin position="242"/>
        <end position="254"/>
    </location>
</feature>
<evidence type="ECO:0000313" key="3">
    <source>
        <dbReference type="Proteomes" id="UP000324585"/>
    </source>
</evidence>
<organism evidence="2 3">
    <name type="scientific">Porphyridium purpureum</name>
    <name type="common">Red alga</name>
    <name type="synonym">Porphyridium cruentum</name>
    <dbReference type="NCBI Taxonomy" id="35688"/>
    <lineage>
        <taxon>Eukaryota</taxon>
        <taxon>Rhodophyta</taxon>
        <taxon>Bangiophyceae</taxon>
        <taxon>Porphyridiales</taxon>
        <taxon>Porphyridiaceae</taxon>
        <taxon>Porphyridium</taxon>
    </lineage>
</organism>
<feature type="compositionally biased region" description="Polar residues" evidence="1">
    <location>
        <begin position="402"/>
        <end position="421"/>
    </location>
</feature>
<feature type="compositionally biased region" description="Polar residues" evidence="1">
    <location>
        <begin position="257"/>
        <end position="279"/>
    </location>
</feature>